<reference evidence="3" key="1">
    <citation type="submission" date="2023-03" db="EMBL/GenBank/DDBJ databases">
        <title>Massive genome expansion in bonnet fungi (Mycena s.s.) driven by repeated elements and novel gene families across ecological guilds.</title>
        <authorList>
            <consortium name="Lawrence Berkeley National Laboratory"/>
            <person name="Harder C.B."/>
            <person name="Miyauchi S."/>
            <person name="Viragh M."/>
            <person name="Kuo A."/>
            <person name="Thoen E."/>
            <person name="Andreopoulos B."/>
            <person name="Lu D."/>
            <person name="Skrede I."/>
            <person name="Drula E."/>
            <person name="Henrissat B."/>
            <person name="Morin E."/>
            <person name="Kohler A."/>
            <person name="Barry K."/>
            <person name="LaButti K."/>
            <person name="Morin E."/>
            <person name="Salamov A."/>
            <person name="Lipzen A."/>
            <person name="Mereny Z."/>
            <person name="Hegedus B."/>
            <person name="Baldrian P."/>
            <person name="Stursova M."/>
            <person name="Weitz H."/>
            <person name="Taylor A."/>
            <person name="Grigoriev I.V."/>
            <person name="Nagy L.G."/>
            <person name="Martin F."/>
            <person name="Kauserud H."/>
        </authorList>
    </citation>
    <scope>NUCLEOTIDE SEQUENCE</scope>
    <source>
        <strain evidence="3">CBHHK188m</strain>
    </source>
</reference>
<comment type="caution">
    <text evidence="3">The sequence shown here is derived from an EMBL/GenBank/DDBJ whole genome shotgun (WGS) entry which is preliminary data.</text>
</comment>
<dbReference type="InterPro" id="IPR011990">
    <property type="entry name" value="TPR-like_helical_dom_sf"/>
</dbReference>
<feature type="region of interest" description="Disordered" evidence="1">
    <location>
        <begin position="185"/>
        <end position="211"/>
    </location>
</feature>
<gene>
    <name evidence="3" type="ORF">DFH07DRAFT_1008722</name>
</gene>
<feature type="region of interest" description="Disordered" evidence="1">
    <location>
        <begin position="92"/>
        <end position="114"/>
    </location>
</feature>
<dbReference type="SUPFAM" id="SSF81901">
    <property type="entry name" value="HCP-like"/>
    <property type="match status" value="1"/>
</dbReference>
<keyword evidence="4" id="KW-1185">Reference proteome</keyword>
<evidence type="ECO:0000256" key="1">
    <source>
        <dbReference type="SAM" id="MobiDB-lite"/>
    </source>
</evidence>
<dbReference type="EMBL" id="JARJLG010000028">
    <property type="protein sequence ID" value="KAJ7768109.1"/>
    <property type="molecule type" value="Genomic_DNA"/>
</dbReference>
<dbReference type="InterPro" id="IPR024983">
    <property type="entry name" value="CHAT_dom"/>
</dbReference>
<evidence type="ECO:0000313" key="3">
    <source>
        <dbReference type="EMBL" id="KAJ7768109.1"/>
    </source>
</evidence>
<dbReference type="SUPFAM" id="SSF48452">
    <property type="entry name" value="TPR-like"/>
    <property type="match status" value="1"/>
</dbReference>
<accession>A0AAD7JNQ4</accession>
<dbReference type="Gene3D" id="1.25.40.10">
    <property type="entry name" value="Tetratricopeptide repeat domain"/>
    <property type="match status" value="5"/>
</dbReference>
<dbReference type="Proteomes" id="UP001215280">
    <property type="component" value="Unassembled WGS sequence"/>
</dbReference>
<name>A0AAD7JNQ4_9AGAR</name>
<dbReference type="Pfam" id="PF13374">
    <property type="entry name" value="TPR_10"/>
    <property type="match status" value="2"/>
</dbReference>
<evidence type="ECO:0000313" key="4">
    <source>
        <dbReference type="Proteomes" id="UP001215280"/>
    </source>
</evidence>
<organism evidence="3 4">
    <name type="scientific">Mycena maculata</name>
    <dbReference type="NCBI Taxonomy" id="230809"/>
    <lineage>
        <taxon>Eukaryota</taxon>
        <taxon>Fungi</taxon>
        <taxon>Dikarya</taxon>
        <taxon>Basidiomycota</taxon>
        <taxon>Agaricomycotina</taxon>
        <taxon>Agaricomycetes</taxon>
        <taxon>Agaricomycetidae</taxon>
        <taxon>Agaricales</taxon>
        <taxon>Marasmiineae</taxon>
        <taxon>Mycenaceae</taxon>
        <taxon>Mycena</taxon>
    </lineage>
</organism>
<proteinExistence type="predicted"/>
<dbReference type="Pfam" id="PF12770">
    <property type="entry name" value="CHAT"/>
    <property type="match status" value="1"/>
</dbReference>
<protein>
    <submittedName>
        <fullName evidence="3">Tetratricopeptide repeat-containing protein</fullName>
    </submittedName>
</protein>
<feature type="domain" description="CHAT" evidence="2">
    <location>
        <begin position="1179"/>
        <end position="1423"/>
    </location>
</feature>
<evidence type="ECO:0000259" key="2">
    <source>
        <dbReference type="Pfam" id="PF12770"/>
    </source>
</evidence>
<dbReference type="PANTHER" id="PTHR19959:SF119">
    <property type="entry name" value="FUNGAL LIPASE-LIKE DOMAIN-CONTAINING PROTEIN"/>
    <property type="match status" value="1"/>
</dbReference>
<sequence>MAAGNTCGRSEISVDSEWRCNSKESAVEPTDKIVLTIGAVIREELRLEETEGDWTSWADEQGQSEIIRTYRLKASKVRYNLKNRNKLRQILNRQPAPGTELRTSHPDGSPELRSSLSCGDGINFPLPNLMSAQGAGRLSFQYLGVIPRCQIKGTGWIQQLHFHHSLMAVLLPQNDCPLRESCGNDQAIQQQPLRKSSTSPGRQSTAESEMHSKHLTAVTGSNDINKAIQLHREALALHATLHPARGRLLDELGVALYTRFRQEGDVQDIDEAIVLHREALALRDPPHPNRGSSLSNLGNAIFRRFEQHGDSQDINEAIVLHREALALRGPPHPDRGQSLNNLANAVHTRFEERGDSQDIDETIVLHREALTLRGPSHPDRSQSLNNLANAIHTRFDQRGDSQDLDEAIVLHREALGLRGPPHPDHSQSLNNLANAIHKRFDERGDEQDINEAILLHREALALCASPHPDRGMSLNNLANAIHTRFTQHGNSQDIDEAILLHREGLALRGPPHPDHSQSLNNLANAIHTRFEQRGDSQDLDEAIVLHRDALALRGPPHPDRGSSLSNLAIAICERFEQRGDSQDIDEAIVLHRHLLFVHHPTRNVARFGQHGHPQDIEETILLHREALALRASPHQHGQSLDNLAYALHIRFEVRGDSQDIDEAIALHREALALHASPHPYRGMLLNNLAIAIHTRFEQRGDSQDINEAIVLHREALALRGPPHPDHSQSLNNLAYAIQARFGQHGHRQDINEAILLHKEALALRASPHPQRGQSLNNLAYAIQTRFGQRGVSQDIDEAIVLHREALTLHGPPHPRRSFSLNNLANAIHTRFDQHGDSQDIDEAIQLHREALGLREAPHPNRGESLQALALCLAMMYQRTHDGYDLDAACDLFREAATYQSSSPLTRFNHARSWAATTAQFGHSSCLTAYHEAIEFLPQLAALHLDLHSRQDILSTTNVTTLASEASACAVGLGRYNVAVEFLEASRSVFWSQALHLRTPLDTLAGIHPGLAHKLTELSRQLERTSFRDISKDLLTNAQDKIIAIESEGKRCRELNENWEQVLNSVRMLPGFDDFMRPKGIGALKQAAASGPIIILTATSSTCFALIVTSSNEVQCLPLPELILPTADVLADLSRGLSNPAFDLESFATTRTNHQDLMELKARLVGGREGSINVDDVFRRVLAHLWKVIVKPVFEVLNIQKTVDPQRLWWCPTGPFTFLPIHAAGTYGPNDRDCVSDYVISSYTPTLTALLDTPAHTAPSFKVTAVIQPDAPNCSPLPGAEQELKKIITRVPNQWLTSLKSTTVETALNHLRDSSIAHFACHGVQDSNQPLDSGLQLTDGRLTVSQIMRSPENSQILDVRQYMSLAFLSACETAKGDRTRPDEAMHLAATLLFAGFRGVVATMWTMDDRDGPKIADTFYEHLFENCDPNSSPPILPDLTGAAKALQIAIAKLREEPDALLLSVGECNTVLHMSHSSSFNRPLFNSAASDNPASTSDVPNVNLTVVPIDATPSMAVDGETFSSSMLMTGIGPL</sequence>
<dbReference type="PANTHER" id="PTHR19959">
    <property type="entry name" value="KINESIN LIGHT CHAIN"/>
    <property type="match status" value="1"/>
</dbReference>
<feature type="compositionally biased region" description="Polar residues" evidence="1">
    <location>
        <begin position="185"/>
        <end position="207"/>
    </location>
</feature>